<dbReference type="AlphaFoldDB" id="A0A4D7CRQ5"/>
<dbReference type="InterPro" id="IPR025736">
    <property type="entry name" value="PucR_C-HTH_dom"/>
</dbReference>
<dbReference type="Pfam" id="PF05651">
    <property type="entry name" value="Diacid_rec"/>
    <property type="match status" value="1"/>
</dbReference>
<sequence length="347" mass="39826">MISKELAQKVANQVMKDIDYNINVMDDDGRIIASGDAKRIGDIHQGAKKVMASKTRNVIYEDTETEKKGINDPIFINDECVGVVGISGNPADVMKIKNVVNSLFYFLISREIEMTKQFSEKEYRQKMIRKMIYQEKGLTKEEQEYLIQQGFDYHEEKYIIVTDAQLKPYTDRLFYHQKSSGLLVLILSKKQTDLKGGLSEVLKTIVKEMTYCGVSLVKDDFYHGYHQARGTLAFIKAVKQSQGIHFYEENRLFVNVLREEALSNEQLNPGILRMRADEMLCETLLSFFEHDGHMKETAEALIIHRNTLLYRLNKIKELTGIDPTTFKGLSNLIYGLVLIEKNKGSVV</sequence>
<organism evidence="3 4">
    <name type="scientific">Vagococcus zengguangii</name>
    <dbReference type="NCBI Taxonomy" id="2571750"/>
    <lineage>
        <taxon>Bacteria</taxon>
        <taxon>Bacillati</taxon>
        <taxon>Bacillota</taxon>
        <taxon>Bacilli</taxon>
        <taxon>Lactobacillales</taxon>
        <taxon>Enterococcaceae</taxon>
        <taxon>Vagococcus</taxon>
    </lineage>
</organism>
<evidence type="ECO:0000259" key="2">
    <source>
        <dbReference type="Pfam" id="PF13556"/>
    </source>
</evidence>
<reference evidence="3 4" key="1">
    <citation type="submission" date="2019-04" db="EMBL/GenBank/DDBJ databases">
        <title>Vagococcus sp. nov., isolated from faeces of yaks (Bos grunniens).</title>
        <authorList>
            <person name="Ge Y."/>
        </authorList>
    </citation>
    <scope>NUCLEOTIDE SEQUENCE [LARGE SCALE GENOMIC DNA]</scope>
    <source>
        <strain evidence="3 4">MN-17</strain>
    </source>
</reference>
<keyword evidence="4" id="KW-1185">Reference proteome</keyword>
<evidence type="ECO:0008006" key="5">
    <source>
        <dbReference type="Google" id="ProtNLM"/>
    </source>
</evidence>
<protein>
    <recommendedName>
        <fullName evidence="5">Carbohydrate diacid regulator</fullName>
    </recommendedName>
</protein>
<evidence type="ECO:0000313" key="4">
    <source>
        <dbReference type="Proteomes" id="UP000298615"/>
    </source>
</evidence>
<dbReference type="InterPro" id="IPR008599">
    <property type="entry name" value="Diacid_rec"/>
</dbReference>
<dbReference type="PANTHER" id="PTHR33744:SF15">
    <property type="entry name" value="CARBOHYDRATE DIACID REGULATOR"/>
    <property type="match status" value="1"/>
</dbReference>
<dbReference type="KEGG" id="vao:FA707_00480"/>
<feature type="domain" description="Putative sugar diacid recognition" evidence="1">
    <location>
        <begin position="2"/>
        <end position="130"/>
    </location>
</feature>
<dbReference type="EMBL" id="CP039712">
    <property type="protein sequence ID" value="QCI85534.1"/>
    <property type="molecule type" value="Genomic_DNA"/>
</dbReference>
<gene>
    <name evidence="3" type="ORF">FA707_00480</name>
</gene>
<dbReference type="InterPro" id="IPR042070">
    <property type="entry name" value="PucR_C-HTH_sf"/>
</dbReference>
<evidence type="ECO:0000313" key="3">
    <source>
        <dbReference type="EMBL" id="QCI85534.1"/>
    </source>
</evidence>
<name>A0A4D7CRQ5_9ENTE</name>
<dbReference type="RefSeq" id="WP_136952380.1">
    <property type="nucleotide sequence ID" value="NZ_CP039712.1"/>
</dbReference>
<proteinExistence type="predicted"/>
<dbReference type="InterPro" id="IPR051448">
    <property type="entry name" value="CdaR-like_regulators"/>
</dbReference>
<dbReference type="PANTHER" id="PTHR33744">
    <property type="entry name" value="CARBOHYDRATE DIACID REGULATOR"/>
    <property type="match status" value="1"/>
</dbReference>
<evidence type="ECO:0000259" key="1">
    <source>
        <dbReference type="Pfam" id="PF05651"/>
    </source>
</evidence>
<dbReference type="Pfam" id="PF13556">
    <property type="entry name" value="HTH_30"/>
    <property type="match status" value="1"/>
</dbReference>
<dbReference type="Gene3D" id="1.10.10.2840">
    <property type="entry name" value="PucR C-terminal helix-turn-helix domain"/>
    <property type="match status" value="1"/>
</dbReference>
<feature type="domain" description="PucR C-terminal helix-turn-helix" evidence="2">
    <location>
        <begin position="280"/>
        <end position="332"/>
    </location>
</feature>
<accession>A0A4D7CRQ5</accession>
<dbReference type="Proteomes" id="UP000298615">
    <property type="component" value="Chromosome"/>
</dbReference>